<dbReference type="Proteomes" id="UP000470302">
    <property type="component" value="Unassembled WGS sequence"/>
</dbReference>
<feature type="non-terminal residue" evidence="1">
    <location>
        <position position="157"/>
    </location>
</feature>
<protein>
    <submittedName>
        <fullName evidence="1">Chemotaxis protein CheA</fullName>
    </submittedName>
</protein>
<dbReference type="EMBL" id="WWCW01000479">
    <property type="protein sequence ID" value="MYM92170.1"/>
    <property type="molecule type" value="Genomic_DNA"/>
</dbReference>
<dbReference type="AlphaFoldDB" id="A0A845GF80"/>
<reference evidence="1 2" key="1">
    <citation type="submission" date="2020-01" db="EMBL/GenBank/DDBJ databases">
        <title>Novel species isolated from a subtropical stream in China.</title>
        <authorList>
            <person name="Lu H."/>
        </authorList>
    </citation>
    <scope>NUCLEOTIDE SEQUENCE [LARGE SCALE GENOMIC DNA]</scope>
    <source>
        <strain evidence="1 2">FT82W</strain>
    </source>
</reference>
<proteinExistence type="predicted"/>
<accession>A0A845GF80</accession>
<comment type="caution">
    <text evidence="1">The sequence shown here is derived from an EMBL/GenBank/DDBJ whole genome shotgun (WGS) entry which is preliminary data.</text>
</comment>
<evidence type="ECO:0000313" key="1">
    <source>
        <dbReference type="EMBL" id="MYM92170.1"/>
    </source>
</evidence>
<gene>
    <name evidence="1" type="ORF">GTP91_34015</name>
</gene>
<organism evidence="1 2">
    <name type="scientific">Duganella vulcania</name>
    <dbReference type="NCBI Taxonomy" id="2692166"/>
    <lineage>
        <taxon>Bacteria</taxon>
        <taxon>Pseudomonadati</taxon>
        <taxon>Pseudomonadota</taxon>
        <taxon>Betaproteobacteria</taxon>
        <taxon>Burkholderiales</taxon>
        <taxon>Oxalobacteraceae</taxon>
        <taxon>Telluria group</taxon>
        <taxon>Duganella</taxon>
    </lineage>
</organism>
<name>A0A845GF80_9BURK</name>
<feature type="non-terminal residue" evidence="1">
    <location>
        <position position="1"/>
    </location>
</feature>
<sequence>AAEPAPRAETAAAADAGASNYWHLSLRFGAEVFKNGMDPLSFLRYLGQLGTIVGLETLADALPPAGAMDPHLCYLGFEVSFDSTADKAAIEDVFEFVREDAQIRILPPHSRVADYLRLIAELPEQAPRLGEILVRCGSVTALELDAALAAQAAAATP</sequence>
<evidence type="ECO:0000313" key="2">
    <source>
        <dbReference type="Proteomes" id="UP000470302"/>
    </source>
</evidence>